<comment type="catalytic activity">
    <reaction evidence="6">
        <text>n ATP + n H2O + a microtubule = n ADP + n phosphate + (n+1) alpha/beta tubulin heterodimers.</text>
        <dbReference type="EC" id="5.6.1.1"/>
    </reaction>
</comment>
<dbReference type="SMART" id="SM00745">
    <property type="entry name" value="MIT"/>
    <property type="match status" value="1"/>
</dbReference>
<dbReference type="SMART" id="SM00382">
    <property type="entry name" value="AAA"/>
    <property type="match status" value="1"/>
</dbReference>
<keyword evidence="1" id="KW-0493">Microtubule</keyword>
<feature type="domain" description="MIT" evidence="11">
    <location>
        <begin position="59"/>
        <end position="133"/>
    </location>
</feature>
<dbReference type="Gene3D" id="1.20.58.80">
    <property type="entry name" value="Phosphotransferase system, lactose/cellobiose-type IIA subunit"/>
    <property type="match status" value="1"/>
</dbReference>
<dbReference type="GO" id="GO:0008568">
    <property type="term" value="F:microtubule severing ATPase activity"/>
    <property type="evidence" value="ECO:0007669"/>
    <property type="project" value="UniProtKB-EC"/>
</dbReference>
<feature type="compositionally biased region" description="Pro residues" evidence="9">
    <location>
        <begin position="166"/>
        <end position="180"/>
    </location>
</feature>
<dbReference type="PANTHER" id="PTHR23074:SF86">
    <property type="entry name" value="SPASTIN"/>
    <property type="match status" value="1"/>
</dbReference>
<dbReference type="InterPro" id="IPR003960">
    <property type="entry name" value="ATPase_AAA_CS"/>
</dbReference>
<dbReference type="Gene3D" id="3.40.50.300">
    <property type="entry name" value="P-loop containing nucleotide triphosphate hydrolases"/>
    <property type="match status" value="1"/>
</dbReference>
<evidence type="ECO:0000256" key="3">
    <source>
        <dbReference type="ARBA" id="ARBA00022840"/>
    </source>
</evidence>
<dbReference type="FunFam" id="1.10.8.60:FF:000022">
    <property type="entry name" value="Fidgetin like 1"/>
    <property type="match status" value="1"/>
</dbReference>
<dbReference type="InParanoid" id="A0A2V0PKT9"/>
<comment type="similarity">
    <text evidence="8">Belongs to the AAA ATPase family.</text>
</comment>
<dbReference type="FunFam" id="3.40.50.300:FF:000093">
    <property type="entry name" value="Fidgetin-like 1"/>
    <property type="match status" value="1"/>
</dbReference>
<dbReference type="InterPro" id="IPR050304">
    <property type="entry name" value="MT-severing_AAA_ATPase"/>
</dbReference>
<dbReference type="EMBL" id="BDRX01000104">
    <property type="protein sequence ID" value="GBF97655.1"/>
    <property type="molecule type" value="Genomic_DNA"/>
</dbReference>
<dbReference type="GO" id="GO:0016887">
    <property type="term" value="F:ATP hydrolysis activity"/>
    <property type="evidence" value="ECO:0007669"/>
    <property type="project" value="InterPro"/>
</dbReference>
<dbReference type="Pfam" id="PF17862">
    <property type="entry name" value="AAA_lid_3"/>
    <property type="match status" value="1"/>
</dbReference>
<evidence type="ECO:0000313" key="12">
    <source>
        <dbReference type="EMBL" id="GBF97655.1"/>
    </source>
</evidence>
<dbReference type="GO" id="GO:0005524">
    <property type="term" value="F:ATP binding"/>
    <property type="evidence" value="ECO:0007669"/>
    <property type="project" value="UniProtKB-KW"/>
</dbReference>
<dbReference type="InterPro" id="IPR007330">
    <property type="entry name" value="MIT_dom"/>
</dbReference>
<evidence type="ECO:0000256" key="9">
    <source>
        <dbReference type="SAM" id="MobiDB-lite"/>
    </source>
</evidence>
<dbReference type="FunCoup" id="A0A2V0PKT9">
    <property type="interactions" value="881"/>
</dbReference>
<proteinExistence type="inferred from homology"/>
<feature type="domain" description="AAA+ ATPase" evidence="10">
    <location>
        <begin position="279"/>
        <end position="414"/>
    </location>
</feature>
<keyword evidence="3 8" id="KW-0067">ATP-binding</keyword>
<dbReference type="Pfam" id="PF09336">
    <property type="entry name" value="Vps4_C"/>
    <property type="match status" value="1"/>
</dbReference>
<dbReference type="InterPro" id="IPR041569">
    <property type="entry name" value="AAA_lid_3"/>
</dbReference>
<dbReference type="PANTHER" id="PTHR23074">
    <property type="entry name" value="AAA DOMAIN-CONTAINING"/>
    <property type="match status" value="1"/>
</dbReference>
<evidence type="ECO:0000256" key="5">
    <source>
        <dbReference type="ARBA" id="ARBA00023235"/>
    </source>
</evidence>
<evidence type="ECO:0000256" key="2">
    <source>
        <dbReference type="ARBA" id="ARBA00022741"/>
    </source>
</evidence>
<dbReference type="PROSITE" id="PS00674">
    <property type="entry name" value="AAA"/>
    <property type="match status" value="1"/>
</dbReference>
<dbReference type="SUPFAM" id="SSF52540">
    <property type="entry name" value="P-loop containing nucleoside triphosphate hydrolases"/>
    <property type="match status" value="1"/>
</dbReference>
<evidence type="ECO:0000256" key="1">
    <source>
        <dbReference type="ARBA" id="ARBA00022701"/>
    </source>
</evidence>
<evidence type="ECO:0000259" key="11">
    <source>
        <dbReference type="SMART" id="SM00745"/>
    </source>
</evidence>
<keyword evidence="2 8" id="KW-0547">Nucleotide-binding</keyword>
<dbReference type="EC" id="5.6.1.1" evidence="7"/>
<feature type="region of interest" description="Disordered" evidence="9">
    <location>
        <begin position="166"/>
        <end position="192"/>
    </location>
</feature>
<keyword evidence="13" id="KW-1185">Reference proteome</keyword>
<evidence type="ECO:0000256" key="4">
    <source>
        <dbReference type="ARBA" id="ARBA00023136"/>
    </source>
</evidence>
<sequence>MSQRASPLAARRRQALRRAHWDVSHLLFTLCSALRALMEWIRGRRASGSDASGASVQKLRGYHELAKEAVERAYAADTAGEAERALKLYSKGLEIIGEGLALQVPSLISADNASTWRAELASWQQGVSDRVRVLESRLATTSGNGGASRILTQAPSLSRILRAVSPPRPAAAAPPPPPLLQPRAPAAVAAAPAGRRRAAAGAAAPPTGAAQGGAAGAARAALSKEEERLRQLILAEVLEKKPNVSFADVAGLHSAKQALQEAVILPSLRADIFRGLRAPIRGILLYGPPGNGKTLLAKALAAESRATFFNISAASLTSKWVGEGEKLVRELFRLAAEAAPSIVFIDEIDSLLSARGSGEHDAARRLKTEFLVQFDGVATGDAPVVVIGATNRPGELDDAVRRRLVKRIYIPLPDAEGRESVLRQLLGREAAAGLSGADVARVVRATDGYSASDLTALCREAALGPVRELGPAIASVRADRIRPIRLSDFSNALTVIRPSLSREQLRAFEEFTRDYGTV</sequence>
<dbReference type="Gene3D" id="1.10.8.60">
    <property type="match status" value="1"/>
</dbReference>
<evidence type="ECO:0000313" key="13">
    <source>
        <dbReference type="Proteomes" id="UP000247498"/>
    </source>
</evidence>
<accession>A0A2V0PKT9</accession>
<dbReference type="InterPro" id="IPR027417">
    <property type="entry name" value="P-loop_NTPase"/>
</dbReference>
<dbReference type="OrthoDB" id="10251136at2759"/>
<dbReference type="GO" id="GO:0005874">
    <property type="term" value="C:microtubule"/>
    <property type="evidence" value="ECO:0007669"/>
    <property type="project" value="UniProtKB-KW"/>
</dbReference>
<feature type="compositionally biased region" description="Low complexity" evidence="9">
    <location>
        <begin position="181"/>
        <end position="192"/>
    </location>
</feature>
<keyword evidence="5" id="KW-0413">Isomerase</keyword>
<dbReference type="Pfam" id="PF00004">
    <property type="entry name" value="AAA"/>
    <property type="match status" value="1"/>
</dbReference>
<dbReference type="CDD" id="cd19509">
    <property type="entry name" value="RecA-like_VPS4-like"/>
    <property type="match status" value="1"/>
</dbReference>
<keyword evidence="4" id="KW-0472">Membrane</keyword>
<evidence type="ECO:0000256" key="8">
    <source>
        <dbReference type="RuleBase" id="RU003651"/>
    </source>
</evidence>
<dbReference type="InterPro" id="IPR003959">
    <property type="entry name" value="ATPase_AAA_core"/>
</dbReference>
<dbReference type="AlphaFoldDB" id="A0A2V0PKT9"/>
<evidence type="ECO:0000256" key="7">
    <source>
        <dbReference type="ARBA" id="ARBA00038871"/>
    </source>
</evidence>
<organism evidence="12 13">
    <name type="scientific">Raphidocelis subcapitata</name>
    <dbReference type="NCBI Taxonomy" id="307507"/>
    <lineage>
        <taxon>Eukaryota</taxon>
        <taxon>Viridiplantae</taxon>
        <taxon>Chlorophyta</taxon>
        <taxon>core chlorophytes</taxon>
        <taxon>Chlorophyceae</taxon>
        <taxon>CS clade</taxon>
        <taxon>Sphaeropleales</taxon>
        <taxon>Selenastraceae</taxon>
        <taxon>Raphidocelis</taxon>
    </lineage>
</organism>
<name>A0A2V0PKT9_9CHLO</name>
<dbReference type="InterPro" id="IPR003593">
    <property type="entry name" value="AAA+_ATPase"/>
</dbReference>
<evidence type="ECO:0000256" key="6">
    <source>
        <dbReference type="ARBA" id="ARBA00036378"/>
    </source>
</evidence>
<comment type="caution">
    <text evidence="12">The sequence shown here is derived from an EMBL/GenBank/DDBJ whole genome shotgun (WGS) entry which is preliminary data.</text>
</comment>
<protein>
    <recommendedName>
        <fullName evidence="7">microtubule-severing ATPase</fullName>
        <ecNumber evidence="7">5.6.1.1</ecNumber>
    </recommendedName>
</protein>
<reference evidence="12 13" key="1">
    <citation type="journal article" date="2018" name="Sci. Rep.">
        <title>Raphidocelis subcapitata (=Pseudokirchneriella subcapitata) provides an insight into genome evolution and environmental adaptations in the Sphaeropleales.</title>
        <authorList>
            <person name="Suzuki S."/>
            <person name="Yamaguchi H."/>
            <person name="Nakajima N."/>
            <person name="Kawachi M."/>
        </authorList>
    </citation>
    <scope>NUCLEOTIDE SEQUENCE [LARGE SCALE GENOMIC DNA]</scope>
    <source>
        <strain evidence="12 13">NIES-35</strain>
    </source>
</reference>
<evidence type="ECO:0000259" key="10">
    <source>
        <dbReference type="SMART" id="SM00382"/>
    </source>
</evidence>
<dbReference type="STRING" id="307507.A0A2V0PKT9"/>
<gene>
    <name evidence="12" type="ORF">Rsub_10531</name>
</gene>
<dbReference type="InterPro" id="IPR015415">
    <property type="entry name" value="Spast_Vps4_C"/>
</dbReference>
<dbReference type="Proteomes" id="UP000247498">
    <property type="component" value="Unassembled WGS sequence"/>
</dbReference>